<proteinExistence type="predicted"/>
<gene>
    <name evidence="1" type="ORF">J40TS1_11900</name>
</gene>
<evidence type="ECO:0000313" key="2">
    <source>
        <dbReference type="Proteomes" id="UP000683139"/>
    </source>
</evidence>
<sequence length="63" mass="7107">MLSLPNIIAFGLTVAMHCQPIVNELLRIYKDCIEMYLAVSSDSLYKLFTSGLLRCTMKPRIIG</sequence>
<dbReference type="AlphaFoldDB" id="A0A920CXQ3"/>
<organism evidence="1 2">
    <name type="scientific">Paenibacillus montaniterrae</name>
    <dbReference type="NCBI Taxonomy" id="429341"/>
    <lineage>
        <taxon>Bacteria</taxon>
        <taxon>Bacillati</taxon>
        <taxon>Bacillota</taxon>
        <taxon>Bacilli</taxon>
        <taxon>Bacillales</taxon>
        <taxon>Paenibacillaceae</taxon>
        <taxon>Paenibacillus</taxon>
    </lineage>
</organism>
<name>A0A920CXQ3_9BACL</name>
<keyword evidence="2" id="KW-1185">Reference proteome</keyword>
<dbReference type="EMBL" id="BOSE01000002">
    <property type="protein sequence ID" value="GIP15548.1"/>
    <property type="molecule type" value="Genomic_DNA"/>
</dbReference>
<protein>
    <submittedName>
        <fullName evidence="1">Uncharacterized protein</fullName>
    </submittedName>
</protein>
<dbReference type="Proteomes" id="UP000683139">
    <property type="component" value="Unassembled WGS sequence"/>
</dbReference>
<evidence type="ECO:0000313" key="1">
    <source>
        <dbReference type="EMBL" id="GIP15548.1"/>
    </source>
</evidence>
<reference evidence="1" key="1">
    <citation type="submission" date="2021-03" db="EMBL/GenBank/DDBJ databases">
        <title>Antimicrobial resistance genes in bacteria isolated from Japanese honey, and their potential for conferring macrolide and lincosamide resistance in the American foulbrood pathogen Paenibacillus larvae.</title>
        <authorList>
            <person name="Okamoto M."/>
            <person name="Kumagai M."/>
            <person name="Kanamori H."/>
            <person name="Takamatsu D."/>
        </authorList>
    </citation>
    <scope>NUCLEOTIDE SEQUENCE</scope>
    <source>
        <strain evidence="1">J40TS1</strain>
    </source>
</reference>
<comment type="caution">
    <text evidence="1">The sequence shown here is derived from an EMBL/GenBank/DDBJ whole genome shotgun (WGS) entry which is preliminary data.</text>
</comment>
<accession>A0A920CXQ3</accession>